<dbReference type="Pfam" id="PF04982">
    <property type="entry name" value="TM_HPP"/>
    <property type="match status" value="1"/>
</dbReference>
<dbReference type="Proteomes" id="UP000291572">
    <property type="component" value="Unassembled WGS sequence"/>
</dbReference>
<dbReference type="CDD" id="cd04600">
    <property type="entry name" value="CBS_pair_HPP_assoc"/>
    <property type="match status" value="1"/>
</dbReference>
<name>A0A8G1ZHR5_9SPHN</name>
<organism evidence="5 6">
    <name type="scientific">Sphingobium cupriresistens</name>
    <dbReference type="NCBI Taxonomy" id="1132417"/>
    <lineage>
        <taxon>Bacteria</taxon>
        <taxon>Pseudomonadati</taxon>
        <taxon>Pseudomonadota</taxon>
        <taxon>Alphaproteobacteria</taxon>
        <taxon>Sphingomonadales</taxon>
        <taxon>Sphingomonadaceae</taxon>
        <taxon>Sphingobium</taxon>
    </lineage>
</organism>
<dbReference type="Pfam" id="PF00571">
    <property type="entry name" value="CBS"/>
    <property type="match status" value="2"/>
</dbReference>
<dbReference type="PANTHER" id="PTHR33741">
    <property type="entry name" value="TRANSMEMBRANE PROTEIN DDB_G0269096-RELATED"/>
    <property type="match status" value="1"/>
</dbReference>
<dbReference type="InterPro" id="IPR000644">
    <property type="entry name" value="CBS_dom"/>
</dbReference>
<evidence type="ECO:0000259" key="4">
    <source>
        <dbReference type="PROSITE" id="PS51371"/>
    </source>
</evidence>
<comment type="caution">
    <text evidence="5">The sequence shown here is derived from an EMBL/GenBank/DDBJ whole genome shotgun (WGS) entry which is preliminary data.</text>
</comment>
<sequence length="418" mass="42980">MPLMMPERTPMAPKTPSPTGSNALLQKGDASAPLSLSGQMRVHVRLRQALRAALGAGLALSLSAGLLVVLSAWRGDLASFLLIAPLGASAFLLFAIPNSPLAQPWSAVVGNTASALAALAVLQFVLPAEISVGLAVGGAIIAMASLRAMHPPGGAVALATVLFALEGGDIGIGFALSPVLLDTALLVLLAIGYNRLTGRHYPFRQPGEEGGHKTGDAAPDRRLGLTPDELERVLERFNLGANIGAEDFGRILAAAEAEAARRHFGGLTCGGVMSRDIVSVGPEAELGIVADLFRKHHFKTLPVVGDGGRLEGIISQNDLIQRARTLALPTAGGFVGSLRGMVDPANRALCASDIMTTRLKTVAPNDGVGVLVQLLADGGVQAAPVVDGNRLMGIVTRSDLLAVLAHQTVLAGAVTPTV</sequence>
<feature type="region of interest" description="Disordered" evidence="2">
    <location>
        <begin position="1"/>
        <end position="24"/>
    </location>
</feature>
<dbReference type="EMBL" id="SEOO01000016">
    <property type="protein sequence ID" value="RYM10734.1"/>
    <property type="molecule type" value="Genomic_DNA"/>
</dbReference>
<dbReference type="SUPFAM" id="SSF54631">
    <property type="entry name" value="CBS-domain pair"/>
    <property type="match status" value="1"/>
</dbReference>
<proteinExistence type="predicted"/>
<feature type="transmembrane region" description="Helical" evidence="3">
    <location>
        <begin position="49"/>
        <end position="70"/>
    </location>
</feature>
<keyword evidence="1" id="KW-0129">CBS domain</keyword>
<dbReference type="InterPro" id="IPR007065">
    <property type="entry name" value="HPP"/>
</dbReference>
<dbReference type="InterPro" id="IPR058581">
    <property type="entry name" value="TM_HPP"/>
</dbReference>
<evidence type="ECO:0000256" key="3">
    <source>
        <dbReference type="SAM" id="Phobius"/>
    </source>
</evidence>
<keyword evidence="3" id="KW-0812">Transmembrane</keyword>
<evidence type="ECO:0000313" key="6">
    <source>
        <dbReference type="Proteomes" id="UP000291572"/>
    </source>
</evidence>
<keyword evidence="3" id="KW-0472">Membrane</keyword>
<protein>
    <submittedName>
        <fullName evidence="5">CBS domain-containing protein</fullName>
    </submittedName>
</protein>
<evidence type="ECO:0000313" key="5">
    <source>
        <dbReference type="EMBL" id="RYM10734.1"/>
    </source>
</evidence>
<feature type="domain" description="CBS" evidence="4">
    <location>
        <begin position="273"/>
        <end position="330"/>
    </location>
</feature>
<dbReference type="SMART" id="SM00116">
    <property type="entry name" value="CBS"/>
    <property type="match status" value="2"/>
</dbReference>
<dbReference type="Gene3D" id="3.10.580.10">
    <property type="entry name" value="CBS-domain"/>
    <property type="match status" value="1"/>
</dbReference>
<feature type="domain" description="CBS" evidence="4">
    <location>
        <begin position="355"/>
        <end position="410"/>
    </location>
</feature>
<evidence type="ECO:0000256" key="1">
    <source>
        <dbReference type="PROSITE-ProRule" id="PRU00703"/>
    </source>
</evidence>
<feature type="transmembrane region" description="Helical" evidence="3">
    <location>
        <begin position="77"/>
        <end position="96"/>
    </location>
</feature>
<reference evidence="5 6" key="1">
    <citation type="submission" date="2019-02" db="EMBL/GenBank/DDBJ databases">
        <authorList>
            <person name="Feng G."/>
        </authorList>
    </citation>
    <scope>NUCLEOTIDE SEQUENCE [LARGE SCALE GENOMIC DNA]</scope>
    <source>
        <strain evidence="5 6">CCTCC AB 2011146</strain>
    </source>
</reference>
<dbReference type="InterPro" id="IPR046342">
    <property type="entry name" value="CBS_dom_sf"/>
</dbReference>
<feature type="region of interest" description="Disordered" evidence="2">
    <location>
        <begin position="202"/>
        <end position="222"/>
    </location>
</feature>
<dbReference type="PANTHER" id="PTHR33741:SF5">
    <property type="entry name" value="TRANSMEMBRANE PROTEIN DDB_G0269096-RELATED"/>
    <property type="match status" value="1"/>
</dbReference>
<feature type="transmembrane region" description="Helical" evidence="3">
    <location>
        <begin position="170"/>
        <end position="193"/>
    </location>
</feature>
<dbReference type="PROSITE" id="PS51371">
    <property type="entry name" value="CBS"/>
    <property type="match status" value="2"/>
</dbReference>
<dbReference type="AlphaFoldDB" id="A0A8G1ZHR5"/>
<feature type="compositionally biased region" description="Basic and acidic residues" evidence="2">
    <location>
        <begin position="206"/>
        <end position="222"/>
    </location>
</feature>
<keyword evidence="3" id="KW-1133">Transmembrane helix</keyword>
<gene>
    <name evidence="5" type="ORF">EWH12_11370</name>
</gene>
<evidence type="ECO:0000256" key="2">
    <source>
        <dbReference type="SAM" id="MobiDB-lite"/>
    </source>
</evidence>
<accession>A0A8G1ZHR5</accession>